<evidence type="ECO:0000313" key="3">
    <source>
        <dbReference type="Proteomes" id="UP000292459"/>
    </source>
</evidence>
<dbReference type="GO" id="GO:0004519">
    <property type="term" value="F:endonuclease activity"/>
    <property type="evidence" value="ECO:0007669"/>
    <property type="project" value="UniProtKB-KW"/>
</dbReference>
<dbReference type="Proteomes" id="UP000292459">
    <property type="component" value="Unassembled WGS sequence"/>
</dbReference>
<sequence length="226" mass="25546">MTIASAQPQSTLQTWPETETRILLDGVSWETFEQLLVETGDNRNKRFAYCDGVLEIMAPLEGHEESTRLFDDFVVVFIDALGLEVRKLGSLTMKNPAQKKGLEPDCCFYIQNESVVRGVETLDFNIHPPPDLAIEVDNSSSSLNKFPIYLALKIPELWRLRRGTLTIYQLNTDESAYVEVEQSLAFPHMPVQALPQFMETAKVIGQRAAVRELAKQVEELLTDADE</sequence>
<dbReference type="EMBL" id="QVFV01000010">
    <property type="protein sequence ID" value="RZM75046.1"/>
    <property type="molecule type" value="Genomic_DNA"/>
</dbReference>
<dbReference type="CDD" id="cd06260">
    <property type="entry name" value="DUF820-like"/>
    <property type="match status" value="1"/>
</dbReference>
<dbReference type="PANTHER" id="PTHR47152:SF2">
    <property type="entry name" value="SLR2084 PROTEIN"/>
    <property type="match status" value="1"/>
</dbReference>
<organism evidence="2 3">
    <name type="scientific">Leptolyngbya iicbica LK</name>
    <dbReference type="NCBI Taxonomy" id="2294035"/>
    <lineage>
        <taxon>Bacteria</taxon>
        <taxon>Bacillati</taxon>
        <taxon>Cyanobacteriota</taxon>
        <taxon>Cyanophyceae</taxon>
        <taxon>Leptolyngbyales</taxon>
        <taxon>Leptolyngbyaceae</taxon>
        <taxon>Leptolyngbya group</taxon>
        <taxon>Leptolyngbya</taxon>
        <taxon>Leptolyngbya iicbica</taxon>
    </lineage>
</organism>
<keyword evidence="2" id="KW-0255">Endonuclease</keyword>
<keyword evidence="2" id="KW-0540">Nuclease</keyword>
<evidence type="ECO:0000313" key="2">
    <source>
        <dbReference type="EMBL" id="RZM75046.1"/>
    </source>
</evidence>
<dbReference type="InterPro" id="IPR012296">
    <property type="entry name" value="Nuclease_put_TT1808"/>
</dbReference>
<dbReference type="Pfam" id="PF05685">
    <property type="entry name" value="Uma2"/>
    <property type="match status" value="1"/>
</dbReference>
<keyword evidence="3" id="KW-1185">Reference proteome</keyword>
<name>A0A4Q7E239_9CYAN</name>
<comment type="caution">
    <text evidence="2">The sequence shown here is derived from an EMBL/GenBank/DDBJ whole genome shotgun (WGS) entry which is preliminary data.</text>
</comment>
<gene>
    <name evidence="2" type="ORF">DYY88_22305</name>
</gene>
<dbReference type="PANTHER" id="PTHR47152">
    <property type="entry name" value="SLR2084 PROTEIN-RELATED"/>
    <property type="match status" value="1"/>
</dbReference>
<dbReference type="OrthoDB" id="5768410at2"/>
<dbReference type="SUPFAM" id="SSF52980">
    <property type="entry name" value="Restriction endonuclease-like"/>
    <property type="match status" value="1"/>
</dbReference>
<dbReference type="RefSeq" id="WP_044151181.1">
    <property type="nucleotide sequence ID" value="NZ_QVFV01000010.1"/>
</dbReference>
<dbReference type="InterPro" id="IPR011335">
    <property type="entry name" value="Restrct_endonuc-II-like"/>
</dbReference>
<dbReference type="AlphaFoldDB" id="A0A4Q7E239"/>
<protein>
    <submittedName>
        <fullName evidence="2">Uma2 family endonuclease</fullName>
    </submittedName>
</protein>
<accession>A0A4Q7E239</accession>
<dbReference type="InterPro" id="IPR008538">
    <property type="entry name" value="Uma2"/>
</dbReference>
<feature type="domain" description="Putative restriction endonuclease" evidence="1">
    <location>
        <begin position="29"/>
        <end position="182"/>
    </location>
</feature>
<evidence type="ECO:0000259" key="1">
    <source>
        <dbReference type="Pfam" id="PF05685"/>
    </source>
</evidence>
<reference evidence="2 3" key="1">
    <citation type="submission" date="2018-11" db="EMBL/GenBank/DDBJ databases">
        <title>Whole genome sequencing of an environmental sample.</title>
        <authorList>
            <person name="Sarangi A.N."/>
            <person name="Singh D."/>
            <person name="Tripathy S."/>
        </authorList>
    </citation>
    <scope>NUCLEOTIDE SEQUENCE [LARGE SCALE GENOMIC DNA]</scope>
    <source>
        <strain evidence="2 3">Lakshadweep</strain>
    </source>
</reference>
<dbReference type="Gene3D" id="3.90.1570.10">
    <property type="entry name" value="tt1808, chain A"/>
    <property type="match status" value="1"/>
</dbReference>
<proteinExistence type="predicted"/>
<keyword evidence="2" id="KW-0378">Hydrolase</keyword>